<dbReference type="Pfam" id="PF09339">
    <property type="entry name" value="HTH_IclR"/>
    <property type="match status" value="1"/>
</dbReference>
<dbReference type="SUPFAM" id="SSF46785">
    <property type="entry name" value="Winged helix' DNA-binding domain"/>
    <property type="match status" value="1"/>
</dbReference>
<dbReference type="PANTHER" id="PTHR30136">
    <property type="entry name" value="HELIX-TURN-HELIX TRANSCRIPTIONAL REGULATOR, ICLR FAMILY"/>
    <property type="match status" value="1"/>
</dbReference>
<evidence type="ECO:0000256" key="1">
    <source>
        <dbReference type="ARBA" id="ARBA00023015"/>
    </source>
</evidence>
<dbReference type="InterPro" id="IPR029016">
    <property type="entry name" value="GAF-like_dom_sf"/>
</dbReference>
<evidence type="ECO:0000259" key="4">
    <source>
        <dbReference type="PROSITE" id="PS51077"/>
    </source>
</evidence>
<evidence type="ECO:0000256" key="3">
    <source>
        <dbReference type="ARBA" id="ARBA00023163"/>
    </source>
</evidence>
<dbReference type="Gene3D" id="3.30.450.40">
    <property type="match status" value="1"/>
</dbReference>
<evidence type="ECO:0000256" key="2">
    <source>
        <dbReference type="ARBA" id="ARBA00023125"/>
    </source>
</evidence>
<keyword evidence="2" id="KW-0238">DNA-binding</keyword>
<feature type="domain" description="IclR-ED" evidence="5">
    <location>
        <begin position="74"/>
        <end position="256"/>
    </location>
</feature>
<sequence>MSPPRTAIGLRRDLELLEVLRSPEATWGAGLSVTRIAELTGREKSQVSRALAGMREEGLVDRDPETLAYRCGWRLYALAAATGESRLVHTASPFLRRLVSQVRETTHLCVLRGLSVMTLLTEASPHAFRSLGWEGSVMFASQTSAGRVLISDWDDAAVRASFTDESLQRAPRTQRLRSVDALIDELHRIRATGYAKVEDELEEGLVGVSAPVRDFRGRLVAAVNIGAPSSRLQHQLDAAGRLTVRCAAQLSHALGYASASRLHPADQAEEASTPQR</sequence>
<dbReference type="InterPro" id="IPR036388">
    <property type="entry name" value="WH-like_DNA-bd_sf"/>
</dbReference>
<dbReference type="InterPro" id="IPR014757">
    <property type="entry name" value="Tscrpt_reg_IclR_C"/>
</dbReference>
<keyword evidence="7" id="KW-1185">Reference proteome</keyword>
<dbReference type="InterPro" id="IPR005471">
    <property type="entry name" value="Tscrpt_reg_IclR_N"/>
</dbReference>
<dbReference type="EMBL" id="CP071872">
    <property type="protein sequence ID" value="UNM12255.1"/>
    <property type="molecule type" value="Genomic_DNA"/>
</dbReference>
<dbReference type="Proteomes" id="UP000828924">
    <property type="component" value="Chromosome"/>
</dbReference>
<dbReference type="PROSITE" id="PS51077">
    <property type="entry name" value="HTH_ICLR"/>
    <property type="match status" value="1"/>
</dbReference>
<evidence type="ECO:0000313" key="6">
    <source>
        <dbReference type="EMBL" id="UNM12255.1"/>
    </source>
</evidence>
<dbReference type="InterPro" id="IPR036390">
    <property type="entry name" value="WH_DNA-bd_sf"/>
</dbReference>
<dbReference type="SUPFAM" id="SSF55781">
    <property type="entry name" value="GAF domain-like"/>
    <property type="match status" value="1"/>
</dbReference>
<dbReference type="Gene3D" id="1.10.10.10">
    <property type="entry name" value="Winged helix-like DNA-binding domain superfamily/Winged helix DNA-binding domain"/>
    <property type="match status" value="1"/>
</dbReference>
<proteinExistence type="predicted"/>
<dbReference type="RefSeq" id="WP_242330861.1">
    <property type="nucleotide sequence ID" value="NZ_CP071872.1"/>
</dbReference>
<gene>
    <name evidence="6" type="ORF">J4032_12575</name>
</gene>
<dbReference type="InterPro" id="IPR050707">
    <property type="entry name" value="HTH_MetabolicPath_Reg"/>
</dbReference>
<feature type="domain" description="HTH iclR-type" evidence="4">
    <location>
        <begin position="7"/>
        <end position="73"/>
    </location>
</feature>
<dbReference type="PANTHER" id="PTHR30136:SF35">
    <property type="entry name" value="HTH-TYPE TRANSCRIPTIONAL REGULATOR RV1719"/>
    <property type="match status" value="1"/>
</dbReference>
<accession>A0ABY3WKN6</accession>
<organism evidence="6 7">
    <name type="scientific">Streptomyces formicae</name>
    <dbReference type="NCBI Taxonomy" id="1616117"/>
    <lineage>
        <taxon>Bacteria</taxon>
        <taxon>Bacillati</taxon>
        <taxon>Actinomycetota</taxon>
        <taxon>Actinomycetes</taxon>
        <taxon>Kitasatosporales</taxon>
        <taxon>Streptomycetaceae</taxon>
        <taxon>Streptomyces</taxon>
    </lineage>
</organism>
<evidence type="ECO:0000313" key="7">
    <source>
        <dbReference type="Proteomes" id="UP000828924"/>
    </source>
</evidence>
<reference evidence="6 7" key="1">
    <citation type="submission" date="2021-03" db="EMBL/GenBank/DDBJ databases">
        <title>Complete genome of Streptomyces formicae strain 1H-GS9 (DSM 100524).</title>
        <authorList>
            <person name="Atanasov K.E."/>
            <person name="Altabella T."/>
            <person name="Ferrer A."/>
        </authorList>
    </citation>
    <scope>NUCLEOTIDE SEQUENCE [LARGE SCALE GENOMIC DNA]</scope>
    <source>
        <strain evidence="6 7">1H-GS9</strain>
    </source>
</reference>
<keyword evidence="1" id="KW-0805">Transcription regulation</keyword>
<keyword evidence="3" id="KW-0804">Transcription</keyword>
<dbReference type="SMART" id="SM00346">
    <property type="entry name" value="HTH_ICLR"/>
    <property type="match status" value="1"/>
</dbReference>
<dbReference type="Pfam" id="PF01614">
    <property type="entry name" value="IclR_C"/>
    <property type="match status" value="1"/>
</dbReference>
<name>A0ABY3WKN6_9ACTN</name>
<protein>
    <submittedName>
        <fullName evidence="6">IclR family transcriptional regulator</fullName>
    </submittedName>
</protein>
<dbReference type="PROSITE" id="PS51078">
    <property type="entry name" value="ICLR_ED"/>
    <property type="match status" value="1"/>
</dbReference>
<evidence type="ECO:0000259" key="5">
    <source>
        <dbReference type="PROSITE" id="PS51078"/>
    </source>
</evidence>